<reference evidence="1 2" key="1">
    <citation type="submission" date="2017-08" db="EMBL/GenBank/DDBJ databases">
        <title>Infants hospitalized years apart are colonized by the same room-sourced microbial strains.</title>
        <authorList>
            <person name="Brooks B."/>
            <person name="Olm M.R."/>
            <person name="Firek B.A."/>
            <person name="Baker R."/>
            <person name="Thomas B.C."/>
            <person name="Morowitz M.J."/>
            <person name="Banfield J.F."/>
        </authorList>
    </citation>
    <scope>NUCLEOTIDE SEQUENCE [LARGE SCALE GENOMIC DNA]</scope>
    <source>
        <strain evidence="1">S2_018_000_R2_101</strain>
    </source>
</reference>
<organism evidence="1 2">
    <name type="scientific">Sphingomonas sanxanigenens</name>
    <dbReference type="NCBI Taxonomy" id="397260"/>
    <lineage>
        <taxon>Bacteria</taxon>
        <taxon>Pseudomonadati</taxon>
        <taxon>Pseudomonadota</taxon>
        <taxon>Alphaproteobacteria</taxon>
        <taxon>Sphingomonadales</taxon>
        <taxon>Sphingomonadaceae</taxon>
        <taxon>Sphingomonas</taxon>
    </lineage>
</organism>
<sequence length="95" mass="9841">MGELDPRPRGHGGGGFGRRLQRVTLQALIALDQLAHVVAAAPKYLIVGGAPPSADETISSAVGRRAVAGKPWALVAEIYIDRLFGAGHCRASIGS</sequence>
<evidence type="ECO:0000313" key="2">
    <source>
        <dbReference type="Proteomes" id="UP000249066"/>
    </source>
</evidence>
<accession>A0A2W5AA66</accession>
<protein>
    <submittedName>
        <fullName evidence="1">Uncharacterized protein</fullName>
    </submittedName>
</protein>
<evidence type="ECO:0000313" key="1">
    <source>
        <dbReference type="EMBL" id="PZO91520.1"/>
    </source>
</evidence>
<comment type="caution">
    <text evidence="1">The sequence shown here is derived from an EMBL/GenBank/DDBJ whole genome shotgun (WGS) entry which is preliminary data.</text>
</comment>
<dbReference type="Proteomes" id="UP000249066">
    <property type="component" value="Unassembled WGS sequence"/>
</dbReference>
<gene>
    <name evidence="1" type="ORF">DI623_03085</name>
</gene>
<proteinExistence type="predicted"/>
<name>A0A2W5AA66_9SPHN</name>
<dbReference type="AlphaFoldDB" id="A0A2W5AA66"/>
<dbReference type="EMBL" id="QFNN01000008">
    <property type="protein sequence ID" value="PZO91520.1"/>
    <property type="molecule type" value="Genomic_DNA"/>
</dbReference>